<dbReference type="InterPro" id="IPR011701">
    <property type="entry name" value="MFS"/>
</dbReference>
<dbReference type="PANTHER" id="PTHR10924">
    <property type="entry name" value="MAJOR FACILITATOR SUPERFAMILY PROTEIN-RELATED"/>
    <property type="match status" value="1"/>
</dbReference>
<comment type="subcellular location">
    <subcellularLocation>
        <location evidence="1">Membrane</location>
        <topology evidence="1">Multi-pass membrane protein</topology>
    </subcellularLocation>
</comment>
<dbReference type="GO" id="GO:0016020">
    <property type="term" value="C:membrane"/>
    <property type="evidence" value="ECO:0007669"/>
    <property type="project" value="UniProtKB-SubCell"/>
</dbReference>
<feature type="transmembrane region" description="Helical" evidence="5">
    <location>
        <begin position="306"/>
        <end position="328"/>
    </location>
</feature>
<accession>A0AB34FHE9</accession>
<keyword evidence="4 5" id="KW-0472">Membrane</keyword>
<feature type="transmembrane region" description="Helical" evidence="5">
    <location>
        <begin position="187"/>
        <end position="207"/>
    </location>
</feature>
<dbReference type="EMBL" id="JAQHRD010000010">
    <property type="protein sequence ID" value="KAJ6437760.1"/>
    <property type="molecule type" value="Genomic_DNA"/>
</dbReference>
<dbReference type="Proteomes" id="UP001163105">
    <property type="component" value="Unassembled WGS sequence"/>
</dbReference>
<gene>
    <name evidence="6" type="primary">MSFD7</name>
    <name evidence="6" type="ORF">O9K51_09588</name>
</gene>
<protein>
    <submittedName>
        <fullName evidence="6">Cell surface receptor/MFS transporter</fullName>
    </submittedName>
</protein>
<feature type="transmembrane region" description="Helical" evidence="5">
    <location>
        <begin position="340"/>
        <end position="362"/>
    </location>
</feature>
<dbReference type="AlphaFoldDB" id="A0AB34FHE9"/>
<dbReference type="Gene3D" id="1.20.1250.20">
    <property type="entry name" value="MFS general substrate transporter like domains"/>
    <property type="match status" value="2"/>
</dbReference>
<evidence type="ECO:0000313" key="6">
    <source>
        <dbReference type="EMBL" id="KAJ6437760.1"/>
    </source>
</evidence>
<organism evidence="6 7">
    <name type="scientific">Purpureocillium lavendulum</name>
    <dbReference type="NCBI Taxonomy" id="1247861"/>
    <lineage>
        <taxon>Eukaryota</taxon>
        <taxon>Fungi</taxon>
        <taxon>Dikarya</taxon>
        <taxon>Ascomycota</taxon>
        <taxon>Pezizomycotina</taxon>
        <taxon>Sordariomycetes</taxon>
        <taxon>Hypocreomycetidae</taxon>
        <taxon>Hypocreales</taxon>
        <taxon>Ophiocordycipitaceae</taxon>
        <taxon>Purpureocillium</taxon>
    </lineage>
</organism>
<feature type="transmembrane region" description="Helical" evidence="5">
    <location>
        <begin position="93"/>
        <end position="111"/>
    </location>
</feature>
<feature type="transmembrane region" description="Helical" evidence="5">
    <location>
        <begin position="159"/>
        <end position="175"/>
    </location>
</feature>
<evidence type="ECO:0000256" key="3">
    <source>
        <dbReference type="ARBA" id="ARBA00022989"/>
    </source>
</evidence>
<name>A0AB34FHE9_9HYPO</name>
<dbReference type="InterPro" id="IPR049680">
    <property type="entry name" value="FLVCR1-2_SLC49-like"/>
</dbReference>
<feature type="transmembrane region" description="Helical" evidence="5">
    <location>
        <begin position="471"/>
        <end position="491"/>
    </location>
</feature>
<feature type="transmembrane region" description="Helical" evidence="5">
    <location>
        <begin position="368"/>
        <end position="388"/>
    </location>
</feature>
<reference evidence="6" key="1">
    <citation type="submission" date="2023-01" db="EMBL/GenBank/DDBJ databases">
        <title>The growth and conidiation of Purpureocillium lavendulum are regulated by nitrogen source and histone H3K14 acetylation.</title>
        <authorList>
            <person name="Tang P."/>
            <person name="Han J."/>
            <person name="Zhang C."/>
            <person name="Tang P."/>
            <person name="Qi F."/>
            <person name="Zhang K."/>
            <person name="Liang L."/>
        </authorList>
    </citation>
    <scope>NUCLEOTIDE SEQUENCE</scope>
    <source>
        <strain evidence="6">YMF1.00683</strain>
    </source>
</reference>
<dbReference type="GO" id="GO:0022857">
    <property type="term" value="F:transmembrane transporter activity"/>
    <property type="evidence" value="ECO:0007669"/>
    <property type="project" value="InterPro"/>
</dbReference>
<evidence type="ECO:0000256" key="1">
    <source>
        <dbReference type="ARBA" id="ARBA00004141"/>
    </source>
</evidence>
<dbReference type="Pfam" id="PF07690">
    <property type="entry name" value="MFS_1"/>
    <property type="match status" value="1"/>
</dbReference>
<feature type="transmembrane region" description="Helical" evidence="5">
    <location>
        <begin position="400"/>
        <end position="422"/>
    </location>
</feature>
<dbReference type="SUPFAM" id="SSF103473">
    <property type="entry name" value="MFS general substrate transporter"/>
    <property type="match status" value="1"/>
</dbReference>
<comment type="caution">
    <text evidence="6">The sequence shown here is derived from an EMBL/GenBank/DDBJ whole genome shotgun (WGS) entry which is preliminary data.</text>
</comment>
<feature type="transmembrane region" description="Helical" evidence="5">
    <location>
        <begin position="131"/>
        <end position="152"/>
    </location>
</feature>
<feature type="transmembrane region" description="Helical" evidence="5">
    <location>
        <begin position="256"/>
        <end position="277"/>
    </location>
</feature>
<dbReference type="PANTHER" id="PTHR10924:SF6">
    <property type="entry name" value="SOLUTE CARRIER FAMILY 49 MEMBER A3"/>
    <property type="match status" value="1"/>
</dbReference>
<evidence type="ECO:0000256" key="4">
    <source>
        <dbReference type="ARBA" id="ARBA00023136"/>
    </source>
</evidence>
<evidence type="ECO:0000256" key="5">
    <source>
        <dbReference type="SAM" id="Phobius"/>
    </source>
</evidence>
<proteinExistence type="predicted"/>
<keyword evidence="2 5" id="KW-0812">Transmembrane</keyword>
<keyword evidence="6" id="KW-0675">Receptor</keyword>
<evidence type="ECO:0000256" key="2">
    <source>
        <dbReference type="ARBA" id="ARBA00022692"/>
    </source>
</evidence>
<dbReference type="InterPro" id="IPR036259">
    <property type="entry name" value="MFS_trans_sf"/>
</dbReference>
<keyword evidence="7" id="KW-1185">Reference proteome</keyword>
<evidence type="ECO:0000313" key="7">
    <source>
        <dbReference type="Proteomes" id="UP001163105"/>
    </source>
</evidence>
<sequence length="525" mass="56088">MSTCLLHHRTANGGFAMALGSIIKSASGGSGSGDRGSTDGIGGGRFWGSGKKKLGSNDFTMRERTVGAEGDGEREGSVANGSTTEYRTYKRRWFGLVQLTLMNIVVSWDWLTFAPVADNSAKYYGVSNSTINWISTAFFLAFVAVFPLSIAALHRGPKLAFMIAAVLILIGNWVRYAGSTSPDGGHIAHVMAGEILIGFAQPFILAAPTRYSDLWFTNRGRVAATAVTSLANPLGGALGQLINPLWVKEPSDISKMVLYVSIISTVCSVPAFFVPAAPPTPVGPSSETPKLRLRESVGVVTRSPELWLVLIPFFIYVGFFNSISSLLNQMMKPYGFSDDDAGIGGAVLILVGLVAAAISSPILDRTKAFLLALKLFIPVIGLCYLIFLWMPETRSIAGPYVVLALLGASSFALVPVALEFLIELSHPLSPEVTSTTAWAGGQLFGAIFVIVSDALTDGDDADPPKNMKRALIFQAVIALAVCPLPLFLGLFGRRDKVALRRVRSDEQGRQGHVVAASGDHHHQEA</sequence>
<keyword evidence="3 5" id="KW-1133">Transmembrane helix</keyword>